<keyword evidence="3" id="KW-1185">Reference proteome</keyword>
<feature type="compositionally biased region" description="Acidic residues" evidence="1">
    <location>
        <begin position="351"/>
        <end position="391"/>
    </location>
</feature>
<name>A0A0C3AAN4_9AGAM</name>
<dbReference type="OrthoDB" id="2677624at2759"/>
<dbReference type="Proteomes" id="UP000053989">
    <property type="component" value="Unassembled WGS sequence"/>
</dbReference>
<feature type="compositionally biased region" description="Low complexity" evidence="1">
    <location>
        <begin position="316"/>
        <end position="326"/>
    </location>
</feature>
<gene>
    <name evidence="2" type="ORF">SCLCIDRAFT_6325</name>
</gene>
<proteinExistence type="predicted"/>
<dbReference type="InParanoid" id="A0A0C3AAN4"/>
<sequence>MCPYERVFASQTQACSKPSERWVLNNYNEAAFNQVNEQRHLLLTRRQNFDTMDATETRDENGPLNDSNSTANADIEMAEGCNPGAYIVPFAVDGQRGKRLDSVPASRRAWAANKLRSDNSWYEAFKEANTRYEEWLFEKREPGEYPIPFGEHEGQRLDAVPHSLRYWAIHRKRASNGWYPSFLKENDRYEDHLAATCPPGMFPFPWGKYENSPLRNVPQDNVWWALHPKHQKYTWYERLKEANKRYLDEVYSQRSPGSEPIWFGQRYRGYALSDVYKRPKFIDFCLDPAKQNCKFYWRLKDLIDRYEARLEETRAKQQPRTQRQRPVVLNPCGEAIGPWDDEQGSAGGSDDNYEEDDFLVSDSDSIEYEGDEDDNEDKDVENEAESDEGSDYDPAMDFIRDEDEDTAEPNVNSQELVSDIEDDMPLDELQRSLKKDKNKYKQEADSGWDSPSPLPKKLTRLKKRPSQGM</sequence>
<protein>
    <submittedName>
        <fullName evidence="2">Uncharacterized protein</fullName>
    </submittedName>
</protein>
<reference evidence="2 3" key="1">
    <citation type="submission" date="2014-04" db="EMBL/GenBank/DDBJ databases">
        <authorList>
            <consortium name="DOE Joint Genome Institute"/>
            <person name="Kuo A."/>
            <person name="Kohler A."/>
            <person name="Nagy L.G."/>
            <person name="Floudas D."/>
            <person name="Copeland A."/>
            <person name="Barry K.W."/>
            <person name="Cichocki N."/>
            <person name="Veneault-Fourrey C."/>
            <person name="LaButti K."/>
            <person name="Lindquist E.A."/>
            <person name="Lipzen A."/>
            <person name="Lundell T."/>
            <person name="Morin E."/>
            <person name="Murat C."/>
            <person name="Sun H."/>
            <person name="Tunlid A."/>
            <person name="Henrissat B."/>
            <person name="Grigoriev I.V."/>
            <person name="Hibbett D.S."/>
            <person name="Martin F."/>
            <person name="Nordberg H.P."/>
            <person name="Cantor M.N."/>
            <person name="Hua S.X."/>
        </authorList>
    </citation>
    <scope>NUCLEOTIDE SEQUENCE [LARGE SCALE GENOMIC DNA]</scope>
    <source>
        <strain evidence="2 3">Foug A</strain>
    </source>
</reference>
<dbReference type="HOGENOM" id="CLU_582856_0_0_1"/>
<organism evidence="2 3">
    <name type="scientific">Scleroderma citrinum Foug A</name>
    <dbReference type="NCBI Taxonomy" id="1036808"/>
    <lineage>
        <taxon>Eukaryota</taxon>
        <taxon>Fungi</taxon>
        <taxon>Dikarya</taxon>
        <taxon>Basidiomycota</taxon>
        <taxon>Agaricomycotina</taxon>
        <taxon>Agaricomycetes</taxon>
        <taxon>Agaricomycetidae</taxon>
        <taxon>Boletales</taxon>
        <taxon>Sclerodermatineae</taxon>
        <taxon>Sclerodermataceae</taxon>
        <taxon>Scleroderma</taxon>
    </lineage>
</organism>
<evidence type="ECO:0000313" key="2">
    <source>
        <dbReference type="EMBL" id="KIM70843.1"/>
    </source>
</evidence>
<feature type="compositionally biased region" description="Basic residues" evidence="1">
    <location>
        <begin position="457"/>
        <end position="469"/>
    </location>
</feature>
<feature type="compositionally biased region" description="Basic and acidic residues" evidence="1">
    <location>
        <begin position="428"/>
        <end position="444"/>
    </location>
</feature>
<evidence type="ECO:0000313" key="3">
    <source>
        <dbReference type="Proteomes" id="UP000053989"/>
    </source>
</evidence>
<dbReference type="EMBL" id="KN822004">
    <property type="protein sequence ID" value="KIM70843.1"/>
    <property type="molecule type" value="Genomic_DNA"/>
</dbReference>
<feature type="region of interest" description="Disordered" evidence="1">
    <location>
        <begin position="312"/>
        <end position="469"/>
    </location>
</feature>
<reference evidence="3" key="2">
    <citation type="submission" date="2015-01" db="EMBL/GenBank/DDBJ databases">
        <title>Evolutionary Origins and Diversification of the Mycorrhizal Mutualists.</title>
        <authorList>
            <consortium name="DOE Joint Genome Institute"/>
            <consortium name="Mycorrhizal Genomics Consortium"/>
            <person name="Kohler A."/>
            <person name="Kuo A."/>
            <person name="Nagy L.G."/>
            <person name="Floudas D."/>
            <person name="Copeland A."/>
            <person name="Barry K.W."/>
            <person name="Cichocki N."/>
            <person name="Veneault-Fourrey C."/>
            <person name="LaButti K."/>
            <person name="Lindquist E.A."/>
            <person name="Lipzen A."/>
            <person name="Lundell T."/>
            <person name="Morin E."/>
            <person name="Murat C."/>
            <person name="Riley R."/>
            <person name="Ohm R."/>
            <person name="Sun H."/>
            <person name="Tunlid A."/>
            <person name="Henrissat B."/>
            <person name="Grigoriev I.V."/>
            <person name="Hibbett D.S."/>
            <person name="Martin F."/>
        </authorList>
    </citation>
    <scope>NUCLEOTIDE SEQUENCE [LARGE SCALE GENOMIC DNA]</scope>
    <source>
        <strain evidence="3">Foug A</strain>
    </source>
</reference>
<accession>A0A0C3AAN4</accession>
<evidence type="ECO:0000256" key="1">
    <source>
        <dbReference type="SAM" id="MobiDB-lite"/>
    </source>
</evidence>
<dbReference type="AlphaFoldDB" id="A0A0C3AAN4"/>